<dbReference type="Pfam" id="PF18759">
    <property type="entry name" value="Plavaka"/>
    <property type="match status" value="1"/>
</dbReference>
<name>A0A0C9UUN7_SPHS4</name>
<dbReference type="HOGENOM" id="CLU_009122_4_0_1"/>
<dbReference type="Proteomes" id="UP000054279">
    <property type="component" value="Unassembled WGS sequence"/>
</dbReference>
<reference evidence="1 2" key="1">
    <citation type="submission" date="2014-06" db="EMBL/GenBank/DDBJ databases">
        <title>Evolutionary Origins and Diversification of the Mycorrhizal Mutualists.</title>
        <authorList>
            <consortium name="DOE Joint Genome Institute"/>
            <consortium name="Mycorrhizal Genomics Consortium"/>
            <person name="Kohler A."/>
            <person name="Kuo A."/>
            <person name="Nagy L.G."/>
            <person name="Floudas D."/>
            <person name="Copeland A."/>
            <person name="Barry K.W."/>
            <person name="Cichocki N."/>
            <person name="Veneault-Fourrey C."/>
            <person name="LaButti K."/>
            <person name="Lindquist E.A."/>
            <person name="Lipzen A."/>
            <person name="Lundell T."/>
            <person name="Morin E."/>
            <person name="Murat C."/>
            <person name="Riley R."/>
            <person name="Ohm R."/>
            <person name="Sun H."/>
            <person name="Tunlid A."/>
            <person name="Henrissat B."/>
            <person name="Grigoriev I.V."/>
            <person name="Hibbett D.S."/>
            <person name="Martin F."/>
        </authorList>
    </citation>
    <scope>NUCLEOTIDE SEQUENCE [LARGE SCALE GENOMIC DNA]</scope>
    <source>
        <strain evidence="1 2">SS14</strain>
    </source>
</reference>
<dbReference type="InterPro" id="IPR041078">
    <property type="entry name" value="Plavaka"/>
</dbReference>
<accession>A0A0C9UUN7</accession>
<keyword evidence="2" id="KW-1185">Reference proteome</keyword>
<sequence length="714" mass="82592">MQFREGEITHEFQGQPHTFKFKYRDPWEWLVDIVTDPTLASSIIWYPVEKYLHHGNMIIRIYDEVNTGKRWWEIQDQLPRKHGLPHCFLPLHLWLDKGKVSKTTKKHPIVLRAAFLPSETRNASGNGGGVFIGCMPIVCNPNDTIESEDDTPSSVELAQFKREVYHKVLHVIFRSIRKRSHHGDTLKCGDKIRRVLYPGFLIHSVDGEEGCATCGTRGAQAKHSCPKCLAPKLELSHLAKDFVSRTQHGMIHDFKQAKHMNYSSRLNILRDVGLHYVKNALWKINNSSPYEAYSYDMLHAFDLGEWGKHLWPLITEKVLKHSKNKISRNMRQIPRWRGLKHFSAAAEIDFADGNTFRDILKCIIPCIVQLLPHNSSLVHCVRTSAVLRALAGLRIVRQDHLELYKEFLVKYEKWFSNEHDKSFNYPKHHNLIHLPEDVENKGCTESYSTRPGEGFHQQIQQAYDQTNFKNTDPQIIQIDENQEAIARIRMFIDIHDQHLSSLTSAEDLTDGAEPPPAPVVSMANYALGCQELVISEKAEFRNCIAAKVFCSSLRVYLDLTATCEIDEGDRPTGFLTLTPYQCLYLTYMSVEDWREKTDILRCNPSFHNSPRYDCVVINTNPVTFGRLEYVFSCKDAEGQKCDLALVRKFEDSCWRPKTKWEGCRVLREKEYGFVLLKYLIRGCHLIPTLDKDKSTYYVNDLVDNDAFIRFFLDK</sequence>
<evidence type="ECO:0000313" key="1">
    <source>
        <dbReference type="EMBL" id="KIJ38584.1"/>
    </source>
</evidence>
<organism evidence="1 2">
    <name type="scientific">Sphaerobolus stellatus (strain SS14)</name>
    <dbReference type="NCBI Taxonomy" id="990650"/>
    <lineage>
        <taxon>Eukaryota</taxon>
        <taxon>Fungi</taxon>
        <taxon>Dikarya</taxon>
        <taxon>Basidiomycota</taxon>
        <taxon>Agaricomycotina</taxon>
        <taxon>Agaricomycetes</taxon>
        <taxon>Phallomycetidae</taxon>
        <taxon>Geastrales</taxon>
        <taxon>Sphaerobolaceae</taxon>
        <taxon>Sphaerobolus</taxon>
    </lineage>
</organism>
<dbReference type="AlphaFoldDB" id="A0A0C9UUN7"/>
<dbReference type="EMBL" id="KN837159">
    <property type="protein sequence ID" value="KIJ38584.1"/>
    <property type="molecule type" value="Genomic_DNA"/>
</dbReference>
<dbReference type="OrthoDB" id="3239511at2759"/>
<protein>
    <submittedName>
        <fullName evidence="1">Uncharacterized protein</fullName>
    </submittedName>
</protein>
<gene>
    <name evidence="1" type="ORF">M422DRAFT_176350</name>
</gene>
<evidence type="ECO:0000313" key="2">
    <source>
        <dbReference type="Proteomes" id="UP000054279"/>
    </source>
</evidence>
<proteinExistence type="predicted"/>